<dbReference type="EMBL" id="AZGA01000016">
    <property type="protein sequence ID" value="KRM35129.1"/>
    <property type="molecule type" value="Genomic_DNA"/>
</dbReference>
<feature type="transmembrane region" description="Helical" evidence="1">
    <location>
        <begin position="77"/>
        <end position="97"/>
    </location>
</feature>
<keyword evidence="3" id="KW-1185">Reference proteome</keyword>
<dbReference type="STRING" id="1423734.FC83_GL001256"/>
<keyword evidence="1" id="KW-0472">Membrane</keyword>
<dbReference type="PANTHER" id="PTHR41771">
    <property type="entry name" value="MEMBRANE PROTEIN-RELATED"/>
    <property type="match status" value="1"/>
</dbReference>
<feature type="transmembrane region" description="Helical" evidence="1">
    <location>
        <begin position="182"/>
        <end position="202"/>
    </location>
</feature>
<dbReference type="InterPro" id="IPR014564">
    <property type="entry name" value="UCP031503_TM"/>
</dbReference>
<protein>
    <submittedName>
        <fullName evidence="2">YibE F family protein</fullName>
    </submittedName>
</protein>
<dbReference type="Proteomes" id="UP000051236">
    <property type="component" value="Unassembled WGS sequence"/>
</dbReference>
<dbReference type="AlphaFoldDB" id="A0A0R1Y4Z1"/>
<dbReference type="InterPro" id="IPR012507">
    <property type="entry name" value="YibE_F"/>
</dbReference>
<proteinExistence type="predicted"/>
<evidence type="ECO:0000256" key="1">
    <source>
        <dbReference type="SAM" id="Phobius"/>
    </source>
</evidence>
<evidence type="ECO:0000313" key="2">
    <source>
        <dbReference type="EMBL" id="KRM35129.1"/>
    </source>
</evidence>
<feature type="transmembrane region" description="Helical" evidence="1">
    <location>
        <begin position="222"/>
        <end position="245"/>
    </location>
</feature>
<sequence length="254" mass="27417">MGVITSLALVLLVLLILVTGKDTFSIFGGLILNFILIFMVIILISLGTSPLLTAFIFGLIILALIIFFSPVDLKTGLVAYLVSVSVVLVLVALVVPIQHFGQLQGFGNESNEELGGFSLLIGISFQSISSAAILLSALGAIAEASIAMASALKELIEQTPDLDRRDLYRDGVEIGGKIMGTAYNTLFFGFFGGYLALFIWFIELKYSPSLLINDKLFIAEAASVLVSMIAVTLTVPLTTFLMVHWQQKFQISSK</sequence>
<reference evidence="2 3" key="1">
    <citation type="journal article" date="2015" name="Genome Announc.">
        <title>Expanding the biotechnology potential of lactobacilli through comparative genomics of 213 strains and associated genera.</title>
        <authorList>
            <person name="Sun Z."/>
            <person name="Harris H.M."/>
            <person name="McCann A."/>
            <person name="Guo C."/>
            <person name="Argimon S."/>
            <person name="Zhang W."/>
            <person name="Yang X."/>
            <person name="Jeffery I.B."/>
            <person name="Cooney J.C."/>
            <person name="Kagawa T.F."/>
            <person name="Liu W."/>
            <person name="Song Y."/>
            <person name="Salvetti E."/>
            <person name="Wrobel A."/>
            <person name="Rasinkangas P."/>
            <person name="Parkhill J."/>
            <person name="Rea M.C."/>
            <person name="O'Sullivan O."/>
            <person name="Ritari J."/>
            <person name="Douillard F.P."/>
            <person name="Paul Ross R."/>
            <person name="Yang R."/>
            <person name="Briner A.E."/>
            <person name="Felis G.E."/>
            <person name="de Vos W.M."/>
            <person name="Barrangou R."/>
            <person name="Klaenhammer T.R."/>
            <person name="Caufield P.W."/>
            <person name="Cui Y."/>
            <person name="Zhang H."/>
            <person name="O'Toole P.W."/>
        </authorList>
    </citation>
    <scope>NUCLEOTIDE SEQUENCE [LARGE SCALE GENOMIC DNA]</scope>
    <source>
        <strain evidence="2 3">DSM 18527</strain>
    </source>
</reference>
<evidence type="ECO:0000313" key="3">
    <source>
        <dbReference type="Proteomes" id="UP000051236"/>
    </source>
</evidence>
<dbReference type="PIRSF" id="PIRSF031503">
    <property type="entry name" value="UCP031503_mp"/>
    <property type="match status" value="1"/>
</dbReference>
<dbReference type="PATRIC" id="fig|1423734.3.peg.1269"/>
<keyword evidence="1" id="KW-1133">Transmembrane helix</keyword>
<accession>A0A0R1Y4Z1</accession>
<dbReference type="PANTHER" id="PTHR41771:SF1">
    <property type="entry name" value="MEMBRANE PROTEIN"/>
    <property type="match status" value="1"/>
</dbReference>
<dbReference type="RefSeq" id="WP_057002452.1">
    <property type="nucleotide sequence ID" value="NZ_AZGA01000016.1"/>
</dbReference>
<name>A0A0R1Y4Z1_9LACO</name>
<dbReference type="Pfam" id="PF07907">
    <property type="entry name" value="YibE_F"/>
    <property type="match status" value="1"/>
</dbReference>
<feature type="transmembrane region" description="Helical" evidence="1">
    <location>
        <begin position="117"/>
        <end position="142"/>
    </location>
</feature>
<keyword evidence="1" id="KW-0812">Transmembrane</keyword>
<gene>
    <name evidence="2" type="ORF">FC83_GL001256</name>
</gene>
<comment type="caution">
    <text evidence="2">The sequence shown here is derived from an EMBL/GenBank/DDBJ whole genome shotgun (WGS) entry which is preliminary data.</text>
</comment>
<feature type="transmembrane region" description="Helical" evidence="1">
    <location>
        <begin position="36"/>
        <end position="65"/>
    </location>
</feature>
<dbReference type="eggNOG" id="COG5438">
    <property type="taxonomic scope" value="Bacteria"/>
</dbReference>
<organism evidence="2 3">
    <name type="scientific">Agrilactobacillus composti DSM 18527 = JCM 14202</name>
    <dbReference type="NCBI Taxonomy" id="1423734"/>
    <lineage>
        <taxon>Bacteria</taxon>
        <taxon>Bacillati</taxon>
        <taxon>Bacillota</taxon>
        <taxon>Bacilli</taxon>
        <taxon>Lactobacillales</taxon>
        <taxon>Lactobacillaceae</taxon>
        <taxon>Agrilactobacillus</taxon>
    </lineage>
</organism>